<reference evidence="1 2" key="1">
    <citation type="journal article" date="2014" name="Int. J. Syst. Evol. Microbiol.">
        <title>Complete genome sequence of Corynebacterium casei LMG S-19264T (=DSM 44701T), isolated from a smear-ripened cheese.</title>
        <authorList>
            <consortium name="US DOE Joint Genome Institute (JGI-PGF)"/>
            <person name="Walter F."/>
            <person name="Albersmeier A."/>
            <person name="Kalinowski J."/>
            <person name="Ruckert C."/>
        </authorList>
    </citation>
    <scope>NUCLEOTIDE SEQUENCE [LARGE SCALE GENOMIC DNA]</scope>
    <source>
        <strain evidence="1 2">KCTC 12285</strain>
    </source>
</reference>
<dbReference type="InterPro" id="IPR023393">
    <property type="entry name" value="START-like_dom_sf"/>
</dbReference>
<gene>
    <name evidence="1" type="ORF">GCM10007384_17870</name>
</gene>
<dbReference type="SUPFAM" id="SSF55961">
    <property type="entry name" value="Bet v1-like"/>
    <property type="match status" value="1"/>
</dbReference>
<comment type="caution">
    <text evidence="1">The sequence shown here is derived from an EMBL/GenBank/DDBJ whole genome shotgun (WGS) entry which is preliminary data.</text>
</comment>
<sequence length="153" mass="17872">MTTIYLETEIKAPSHQVFDLSRSIDFHIISAKKTKEKVIAGRTSGLIGLKETVTWKGKHFGVYLTHKSLITAFEYPNNFTDEMVKGYFVYFKHQHHFYKIKSGTKMVDKLQYKIPLGFLGKLLDVFFLKKYLTKFLVSRNHAIQLHLENITKQ</sequence>
<dbReference type="RefSeq" id="WP_027412013.1">
    <property type="nucleotide sequence ID" value="NZ_BMWS01000010.1"/>
</dbReference>
<dbReference type="EMBL" id="BMWS01000010">
    <property type="protein sequence ID" value="GGX16774.1"/>
    <property type="molecule type" value="Genomic_DNA"/>
</dbReference>
<evidence type="ECO:0000313" key="1">
    <source>
        <dbReference type="EMBL" id="GGX16774.1"/>
    </source>
</evidence>
<organism evidence="1 2">
    <name type="scientific">Aquimarina muelleri</name>
    <dbReference type="NCBI Taxonomy" id="279356"/>
    <lineage>
        <taxon>Bacteria</taxon>
        <taxon>Pseudomonadati</taxon>
        <taxon>Bacteroidota</taxon>
        <taxon>Flavobacteriia</taxon>
        <taxon>Flavobacteriales</taxon>
        <taxon>Flavobacteriaceae</taxon>
        <taxon>Aquimarina</taxon>
    </lineage>
</organism>
<dbReference type="Proteomes" id="UP000601108">
    <property type="component" value="Unassembled WGS sequence"/>
</dbReference>
<dbReference type="Gene3D" id="3.30.530.20">
    <property type="match status" value="1"/>
</dbReference>
<protein>
    <recommendedName>
        <fullName evidence="3">Cell division protein</fullName>
    </recommendedName>
</protein>
<dbReference type="AlphaFoldDB" id="A0A918JUS0"/>
<name>A0A918JUS0_9FLAO</name>
<keyword evidence="2" id="KW-1185">Reference proteome</keyword>
<proteinExistence type="predicted"/>
<dbReference type="CDD" id="cd07820">
    <property type="entry name" value="SRPBCC_3"/>
    <property type="match status" value="1"/>
</dbReference>
<accession>A0A918JUS0</accession>
<evidence type="ECO:0000313" key="2">
    <source>
        <dbReference type="Proteomes" id="UP000601108"/>
    </source>
</evidence>
<evidence type="ECO:0008006" key="3">
    <source>
        <dbReference type="Google" id="ProtNLM"/>
    </source>
</evidence>